<evidence type="ECO:0000313" key="10">
    <source>
        <dbReference type="Proteomes" id="UP000437068"/>
    </source>
</evidence>
<dbReference type="Proteomes" id="UP000476176">
    <property type="component" value="Unassembled WGS sequence"/>
</dbReference>
<dbReference type="Proteomes" id="UP000429523">
    <property type="component" value="Unassembled WGS sequence"/>
</dbReference>
<name>A0A6A3ZE89_9STRA</name>
<evidence type="ECO:0000313" key="1">
    <source>
        <dbReference type="EMBL" id="KAE8938224.1"/>
    </source>
</evidence>
<evidence type="ECO:0000313" key="8">
    <source>
        <dbReference type="Proteomes" id="UP000429523"/>
    </source>
</evidence>
<keyword evidence="9" id="KW-1185">Reference proteome</keyword>
<dbReference type="EMBL" id="QXGF01000576">
    <property type="protein sequence ID" value="KAE8938224.1"/>
    <property type="molecule type" value="Genomic_DNA"/>
</dbReference>
<evidence type="ECO:0000313" key="5">
    <source>
        <dbReference type="EMBL" id="KAE9232558.1"/>
    </source>
</evidence>
<evidence type="ECO:0000313" key="12">
    <source>
        <dbReference type="Proteomes" id="UP000440732"/>
    </source>
</evidence>
<accession>A0A6A3ZE89</accession>
<dbReference type="EMBL" id="QXGA01000500">
    <property type="protein sequence ID" value="KAE9144987.1"/>
    <property type="molecule type" value="Genomic_DNA"/>
</dbReference>
<sequence length="97" mass="10316">MDAALDQIAVLLLAVGKAAVDSCDHSLPCSSHAEDQSHLSMRSASPANVSCLMMPSLFPFFRIAELCLFRTLVPDTTRSSGVCTCALFLAAVPFARV</sequence>
<proteinExistence type="predicted"/>
<evidence type="ECO:0000313" key="13">
    <source>
        <dbReference type="Proteomes" id="UP000441208"/>
    </source>
</evidence>
<evidence type="ECO:0000313" key="14">
    <source>
        <dbReference type="Proteomes" id="UP000476176"/>
    </source>
</evidence>
<dbReference type="Proteomes" id="UP000440367">
    <property type="component" value="Unassembled WGS sequence"/>
</dbReference>
<evidence type="ECO:0000313" key="11">
    <source>
        <dbReference type="Proteomes" id="UP000440367"/>
    </source>
</evidence>
<reference evidence="8 9" key="1">
    <citation type="submission" date="2018-08" db="EMBL/GenBank/DDBJ databases">
        <title>Genomic investigation of the strawberry pathogen Phytophthora fragariae indicates pathogenicity is determined by transcriptional variation in three key races.</title>
        <authorList>
            <person name="Adams T.M."/>
            <person name="Armitage A.D."/>
            <person name="Sobczyk M.K."/>
            <person name="Bates H.J."/>
            <person name="Dunwell J.M."/>
            <person name="Nellist C.F."/>
            <person name="Harrison R.J."/>
        </authorList>
    </citation>
    <scope>NUCLEOTIDE SEQUENCE [LARGE SCALE GENOMIC DNA]</scope>
    <source>
        <strain evidence="7 10">A4</strain>
        <strain evidence="6 11">BC-1</strain>
        <strain evidence="5 14">BC-23</strain>
        <strain evidence="4 9">NOV-27</strain>
        <strain evidence="3 12">NOV-5</strain>
        <strain evidence="2 13">NOV-71</strain>
        <strain evidence="1 8">NOV-9</strain>
    </source>
</reference>
<dbReference type="EMBL" id="QXGD01000570">
    <property type="protein sequence ID" value="KAE9233519.1"/>
    <property type="molecule type" value="Genomic_DNA"/>
</dbReference>
<dbReference type="Proteomes" id="UP000441208">
    <property type="component" value="Unassembled WGS sequence"/>
</dbReference>
<dbReference type="EMBL" id="QXFZ01000538">
    <property type="protein sequence ID" value="KAE9112705.1"/>
    <property type="molecule type" value="Genomic_DNA"/>
</dbReference>
<dbReference type="AlphaFoldDB" id="A0A6A3ZE89"/>
<evidence type="ECO:0000313" key="3">
    <source>
        <dbReference type="EMBL" id="KAE9144987.1"/>
    </source>
</evidence>
<dbReference type="EMBL" id="QXGB01000525">
    <property type="protein sequence ID" value="KAE9211852.1"/>
    <property type="molecule type" value="Genomic_DNA"/>
</dbReference>
<dbReference type="Proteomes" id="UP000437068">
    <property type="component" value="Unassembled WGS sequence"/>
</dbReference>
<dbReference type="Proteomes" id="UP000433483">
    <property type="component" value="Unassembled WGS sequence"/>
</dbReference>
<evidence type="ECO:0000313" key="2">
    <source>
        <dbReference type="EMBL" id="KAE9112705.1"/>
    </source>
</evidence>
<evidence type="ECO:0000313" key="4">
    <source>
        <dbReference type="EMBL" id="KAE9211852.1"/>
    </source>
</evidence>
<dbReference type="EMBL" id="QXGC01000496">
    <property type="protein sequence ID" value="KAE9232558.1"/>
    <property type="molecule type" value="Genomic_DNA"/>
</dbReference>
<evidence type="ECO:0000313" key="7">
    <source>
        <dbReference type="EMBL" id="KAE9310812.1"/>
    </source>
</evidence>
<comment type="caution">
    <text evidence="6">The sequence shown here is derived from an EMBL/GenBank/DDBJ whole genome shotgun (WGS) entry which is preliminary data.</text>
</comment>
<protein>
    <submittedName>
        <fullName evidence="6">Uncharacterized protein</fullName>
    </submittedName>
</protein>
<organism evidence="6 11">
    <name type="scientific">Phytophthora fragariae</name>
    <dbReference type="NCBI Taxonomy" id="53985"/>
    <lineage>
        <taxon>Eukaryota</taxon>
        <taxon>Sar</taxon>
        <taxon>Stramenopiles</taxon>
        <taxon>Oomycota</taxon>
        <taxon>Peronosporomycetes</taxon>
        <taxon>Peronosporales</taxon>
        <taxon>Peronosporaceae</taxon>
        <taxon>Phytophthora</taxon>
    </lineage>
</organism>
<evidence type="ECO:0000313" key="6">
    <source>
        <dbReference type="EMBL" id="KAE9233519.1"/>
    </source>
</evidence>
<dbReference type="Proteomes" id="UP000440732">
    <property type="component" value="Unassembled WGS sequence"/>
</dbReference>
<evidence type="ECO:0000313" key="9">
    <source>
        <dbReference type="Proteomes" id="UP000433483"/>
    </source>
</evidence>
<gene>
    <name evidence="7" type="ORF">PF001_g10016</name>
    <name evidence="6" type="ORF">PF002_g12054</name>
    <name evidence="5" type="ORF">PF004_g9875</name>
    <name evidence="4" type="ORF">PF005_g10842</name>
    <name evidence="3" type="ORF">PF006_g10121</name>
    <name evidence="2" type="ORF">PF007_g11000</name>
    <name evidence="1" type="ORF">PF009_g11881</name>
</gene>
<dbReference type="EMBL" id="QXGE01000496">
    <property type="protein sequence ID" value="KAE9310812.1"/>
    <property type="molecule type" value="Genomic_DNA"/>
</dbReference>